<protein>
    <submittedName>
        <fullName evidence="2">Uncharacterized protein</fullName>
    </submittedName>
</protein>
<name>A0A1X7SZ64_AMPQE</name>
<accession>A0A1X7SZ64</accession>
<dbReference type="InParanoid" id="A0A1X7SZ64"/>
<reference evidence="2" key="1">
    <citation type="submission" date="2017-05" db="UniProtKB">
        <authorList>
            <consortium name="EnsemblMetazoa"/>
        </authorList>
    </citation>
    <scope>IDENTIFICATION</scope>
</reference>
<dbReference type="AlphaFoldDB" id="A0A1X7SZ64"/>
<dbReference type="EnsemblMetazoa" id="Aqu2.1.07375_001">
    <property type="protein sequence ID" value="Aqu2.1.07375_001"/>
    <property type="gene ID" value="Aqu2.1.07375"/>
</dbReference>
<sequence length="137" mass="15657">MAGNDTCVNGLWEDGVCVCDPRYELGFNELELNPRYCLEEKVTVIAVIPYVTGEELVHTITIGLTVFLATWAILSFLVLLMSIKDMSTIHTDLQVLNLELEEFVKENEKYPQAQDMMDATLWEPPRHFKCLETVDVM</sequence>
<keyword evidence="1" id="KW-1133">Transmembrane helix</keyword>
<keyword evidence="1" id="KW-0812">Transmembrane</keyword>
<proteinExistence type="predicted"/>
<evidence type="ECO:0000313" key="2">
    <source>
        <dbReference type="EnsemblMetazoa" id="Aqu2.1.07375_001"/>
    </source>
</evidence>
<feature type="transmembrane region" description="Helical" evidence="1">
    <location>
        <begin position="56"/>
        <end position="80"/>
    </location>
</feature>
<evidence type="ECO:0000256" key="1">
    <source>
        <dbReference type="SAM" id="Phobius"/>
    </source>
</evidence>
<keyword evidence="1" id="KW-0472">Membrane</keyword>
<organism evidence="2">
    <name type="scientific">Amphimedon queenslandica</name>
    <name type="common">Sponge</name>
    <dbReference type="NCBI Taxonomy" id="400682"/>
    <lineage>
        <taxon>Eukaryota</taxon>
        <taxon>Metazoa</taxon>
        <taxon>Porifera</taxon>
        <taxon>Demospongiae</taxon>
        <taxon>Heteroscleromorpha</taxon>
        <taxon>Haplosclerida</taxon>
        <taxon>Niphatidae</taxon>
        <taxon>Amphimedon</taxon>
    </lineage>
</organism>